<dbReference type="RefSeq" id="WP_156730611.1">
    <property type="nucleotide sequence ID" value="NZ_CACRSZ010000099.1"/>
</dbReference>
<dbReference type="SMART" id="SM00831">
    <property type="entry name" value="Cation_ATPase_N"/>
    <property type="match status" value="1"/>
</dbReference>
<organism evidence="11">
    <name type="scientific">Bacteroides faecis</name>
    <dbReference type="NCBI Taxonomy" id="674529"/>
    <lineage>
        <taxon>Bacteria</taxon>
        <taxon>Pseudomonadati</taxon>
        <taxon>Bacteroidota</taxon>
        <taxon>Bacteroidia</taxon>
        <taxon>Bacteroidales</taxon>
        <taxon>Bacteroidaceae</taxon>
        <taxon>Bacteroides</taxon>
    </lineage>
</organism>
<dbReference type="InterPro" id="IPR023299">
    <property type="entry name" value="ATPase_P-typ_cyto_dom_N"/>
</dbReference>
<dbReference type="GO" id="GO:0016887">
    <property type="term" value="F:ATP hydrolysis activity"/>
    <property type="evidence" value="ECO:0007669"/>
    <property type="project" value="InterPro"/>
</dbReference>
<dbReference type="GO" id="GO:0005524">
    <property type="term" value="F:ATP binding"/>
    <property type="evidence" value="ECO:0007669"/>
    <property type="project" value="UniProtKB-KW"/>
</dbReference>
<feature type="transmembrane region" description="Helical" evidence="9">
    <location>
        <begin position="727"/>
        <end position="748"/>
    </location>
</feature>
<evidence type="ECO:0000256" key="9">
    <source>
        <dbReference type="SAM" id="Phobius"/>
    </source>
</evidence>
<keyword evidence="3" id="KW-0479">Metal-binding</keyword>
<keyword evidence="5" id="KW-0067">ATP-binding</keyword>
<proteinExistence type="predicted"/>
<dbReference type="Gene3D" id="3.40.1110.10">
    <property type="entry name" value="Calcium-transporting ATPase, cytoplasmic domain N"/>
    <property type="match status" value="1"/>
</dbReference>
<dbReference type="EMBL" id="CACRSZ010000099">
    <property type="protein sequence ID" value="VYT54218.1"/>
    <property type="molecule type" value="Genomic_DNA"/>
</dbReference>
<feature type="transmembrane region" description="Helical" evidence="9">
    <location>
        <begin position="842"/>
        <end position="863"/>
    </location>
</feature>
<evidence type="ECO:0000256" key="3">
    <source>
        <dbReference type="ARBA" id="ARBA00022723"/>
    </source>
</evidence>
<sequence length="950" mass="105519">MSQKQNYKGLTDAEVLESRKKNGVNILTPPEQDPWWKEFLDKFSDPLIIILLVAGVLSIGIAFYEFFGLGQNWKVFFEPIGIFVAIGLATTLAFIFEQRANKAFKILNQVNDDELVEVMRNGTMTTIPRKDVVVGDIVILNTGDEIPADGELLDAVTLSVDESTLTGEPLCVKTTDEEHFDKDATYPSNHAMRGTKVMEGHGVMRVLKVGDATEMGKVFEEAQIDDSVKTPLNEQLDGLADWITNVSYIFAGLIIVGQLIHFLGWGAWQAWMLIIPVALFFWLVIKKFEDWSKAKCIFTIISFFVIFFAMVIGAFSMLNPSTDSTTWSLLLAHTLKTLMVAVTLIVVAVPEGLPMAVTLSLAYSMSRMLKTNNLVRKMHACETMGATTVICTDKTGTLTQNQMQVYKADFFGDPSNEVLYEGIAVNSTAQLDLSGEKPQVLGNPTEGALLLWLKERDANYLDLRNGAMRLEELPFTTERKYMATVVKSATGKNILYVKGAPEIIFEMCNNTCGVTKKEIDAQLLEYQNQAMRTLGFAYQEIGDKDAIIADGKVVADKLTFLGIVAISDPVRVDVPDAVGEVIDAGIKVKIVTGDTPGTAKEIGRQIGLWNDTTDTERNIITGSEFAELSDKQLKERVRDLKIIARARPMDKKRLVEALQANNEVVAVTGDGTNDAPALKTAHVGLSMGDGTSVAKEASDITIIDNSFSSIGRAVMWGRSLYKNIQRFLLFQLTVNVAACFLVLFGSFMGTESPLTVTQMLWVNLIMDTFGAMALASLPPSRNVMDETPRNRKASILTKSMMSELLAVGFLFFAITLGFYWLFNHADVTSIPQMLSVHVDGESSMTAYEATLLFSIFVWTHFWYMFNARSFETGESVFRLKMSQGFWTIVGIIVIGQLFITEIAYEFFNVEPMLHTLDWSFNPSGALDLLIIVVASSLVLWVREIYRCFKK</sequence>
<dbReference type="InterPro" id="IPR023298">
    <property type="entry name" value="ATPase_P-typ_TM_dom_sf"/>
</dbReference>
<keyword evidence="6" id="KW-0460">Magnesium</keyword>
<feature type="transmembrane region" description="Helical" evidence="9">
    <location>
        <begin position="47"/>
        <end position="64"/>
    </location>
</feature>
<dbReference type="SUPFAM" id="SSF81665">
    <property type="entry name" value="Calcium ATPase, transmembrane domain M"/>
    <property type="match status" value="2"/>
</dbReference>
<keyword evidence="8 9" id="KW-0472">Membrane</keyword>
<feature type="transmembrane region" description="Helical" evidence="9">
    <location>
        <begin position="297"/>
        <end position="318"/>
    </location>
</feature>
<feature type="transmembrane region" description="Helical" evidence="9">
    <location>
        <begin position="884"/>
        <end position="904"/>
    </location>
</feature>
<dbReference type="PANTHER" id="PTHR24093">
    <property type="entry name" value="CATION TRANSPORTING ATPASE"/>
    <property type="match status" value="1"/>
</dbReference>
<evidence type="ECO:0000256" key="6">
    <source>
        <dbReference type="ARBA" id="ARBA00022842"/>
    </source>
</evidence>
<name>A0A6N2XLQ9_9BACE</name>
<comment type="subcellular location">
    <subcellularLocation>
        <location evidence="1">Endomembrane system</location>
        <topology evidence="1">Multi-pass membrane protein</topology>
    </subcellularLocation>
</comment>
<evidence type="ECO:0000256" key="1">
    <source>
        <dbReference type="ARBA" id="ARBA00004127"/>
    </source>
</evidence>
<keyword evidence="11" id="KW-0378">Hydrolase</keyword>
<feature type="transmembrane region" description="Helical" evidence="9">
    <location>
        <begin position="76"/>
        <end position="96"/>
    </location>
</feature>
<keyword evidence="2 9" id="KW-0812">Transmembrane</keyword>
<dbReference type="Pfam" id="PF00690">
    <property type="entry name" value="Cation_ATPase_N"/>
    <property type="match status" value="1"/>
</dbReference>
<feature type="transmembrane region" description="Helical" evidence="9">
    <location>
        <begin position="239"/>
        <end position="260"/>
    </location>
</feature>
<dbReference type="PRINTS" id="PR00120">
    <property type="entry name" value="HATPASE"/>
</dbReference>
<dbReference type="AlphaFoldDB" id="A0A6N2XLQ9"/>
<feature type="domain" description="Cation-transporting P-type ATPase N-terminal" evidence="10">
    <location>
        <begin position="1"/>
        <end position="63"/>
    </location>
</feature>
<dbReference type="InterPro" id="IPR004014">
    <property type="entry name" value="ATPase_P-typ_cation-transptr_N"/>
</dbReference>
<dbReference type="GO" id="GO:0012505">
    <property type="term" value="C:endomembrane system"/>
    <property type="evidence" value="ECO:0007669"/>
    <property type="project" value="UniProtKB-SubCell"/>
</dbReference>
<dbReference type="NCBIfam" id="TIGR01494">
    <property type="entry name" value="ATPase_P-type"/>
    <property type="match status" value="2"/>
</dbReference>
<dbReference type="SFLD" id="SFLDS00003">
    <property type="entry name" value="Haloacid_Dehalogenase"/>
    <property type="match status" value="1"/>
</dbReference>
<dbReference type="InterPro" id="IPR008250">
    <property type="entry name" value="ATPase_P-typ_transduc_dom_A_sf"/>
</dbReference>
<dbReference type="GO" id="GO:0046872">
    <property type="term" value="F:metal ion binding"/>
    <property type="evidence" value="ECO:0007669"/>
    <property type="project" value="UniProtKB-KW"/>
</dbReference>
<reference evidence="11" key="1">
    <citation type="submission" date="2019-11" db="EMBL/GenBank/DDBJ databases">
        <authorList>
            <person name="Feng L."/>
        </authorList>
    </citation>
    <scope>NUCLEOTIDE SEQUENCE</scope>
    <source>
        <strain evidence="11">BfaecisLFYP10</strain>
    </source>
</reference>
<accession>A0A6N2XLQ9</accession>
<keyword evidence="4" id="KW-0547">Nucleotide-binding</keyword>
<dbReference type="InterPro" id="IPR036412">
    <property type="entry name" value="HAD-like_sf"/>
</dbReference>
<evidence type="ECO:0000259" key="10">
    <source>
        <dbReference type="SMART" id="SM00831"/>
    </source>
</evidence>
<evidence type="ECO:0000256" key="4">
    <source>
        <dbReference type="ARBA" id="ARBA00022741"/>
    </source>
</evidence>
<feature type="transmembrane region" description="Helical" evidence="9">
    <location>
        <begin position="266"/>
        <end position="285"/>
    </location>
</feature>
<dbReference type="EC" id="3.6.3.8" evidence="11"/>
<dbReference type="PANTHER" id="PTHR24093:SF369">
    <property type="entry name" value="CALCIUM-TRANSPORTING ATPASE"/>
    <property type="match status" value="1"/>
</dbReference>
<evidence type="ECO:0000256" key="8">
    <source>
        <dbReference type="ARBA" id="ARBA00023136"/>
    </source>
</evidence>
<evidence type="ECO:0000256" key="2">
    <source>
        <dbReference type="ARBA" id="ARBA00022692"/>
    </source>
</evidence>
<dbReference type="InterPro" id="IPR001757">
    <property type="entry name" value="P_typ_ATPase"/>
</dbReference>
<dbReference type="InterPro" id="IPR006068">
    <property type="entry name" value="ATPase_P-typ_cation-transptr_C"/>
</dbReference>
<dbReference type="Pfam" id="PF00122">
    <property type="entry name" value="E1-E2_ATPase"/>
    <property type="match status" value="1"/>
</dbReference>
<feature type="transmembrane region" description="Helical" evidence="9">
    <location>
        <begin position="338"/>
        <end position="363"/>
    </location>
</feature>
<dbReference type="Gene3D" id="1.20.1110.10">
    <property type="entry name" value="Calcium-transporting ATPase, transmembrane domain"/>
    <property type="match status" value="3"/>
</dbReference>
<dbReference type="InterPro" id="IPR059000">
    <property type="entry name" value="ATPase_P-type_domA"/>
</dbReference>
<keyword evidence="7 9" id="KW-1133">Transmembrane helix</keyword>
<dbReference type="GO" id="GO:0005886">
    <property type="term" value="C:plasma membrane"/>
    <property type="evidence" value="ECO:0007669"/>
    <property type="project" value="TreeGrafter"/>
</dbReference>
<dbReference type="Pfam" id="PF08282">
    <property type="entry name" value="Hydrolase_3"/>
    <property type="match status" value="1"/>
</dbReference>
<feature type="transmembrane region" description="Helical" evidence="9">
    <location>
        <begin position="924"/>
        <end position="941"/>
    </location>
</feature>
<dbReference type="PROSITE" id="PS00154">
    <property type="entry name" value="ATPASE_E1_E2"/>
    <property type="match status" value="1"/>
</dbReference>
<dbReference type="GO" id="GO:0005388">
    <property type="term" value="F:P-type calcium transporter activity"/>
    <property type="evidence" value="ECO:0007669"/>
    <property type="project" value="TreeGrafter"/>
</dbReference>
<protein>
    <submittedName>
        <fullName evidence="11">Calcium-transporting ATPase 1</fullName>
        <ecNumber evidence="11">3.6.3.8</ecNumber>
    </submittedName>
</protein>
<feature type="transmembrane region" description="Helical" evidence="9">
    <location>
        <begin position="760"/>
        <end position="779"/>
    </location>
</feature>
<dbReference type="SFLD" id="SFLDG00002">
    <property type="entry name" value="C1.7:_P-type_atpase_like"/>
    <property type="match status" value="1"/>
</dbReference>
<dbReference type="Pfam" id="PF13246">
    <property type="entry name" value="Cation_ATPase"/>
    <property type="match status" value="1"/>
</dbReference>
<evidence type="ECO:0000256" key="5">
    <source>
        <dbReference type="ARBA" id="ARBA00022840"/>
    </source>
</evidence>
<evidence type="ECO:0000313" key="11">
    <source>
        <dbReference type="EMBL" id="VYT54218.1"/>
    </source>
</evidence>
<feature type="transmembrane region" description="Helical" evidence="9">
    <location>
        <begin position="800"/>
        <end position="822"/>
    </location>
</feature>
<dbReference type="PRINTS" id="PR00119">
    <property type="entry name" value="CATATPASE"/>
</dbReference>
<dbReference type="SUPFAM" id="SSF56784">
    <property type="entry name" value="HAD-like"/>
    <property type="match status" value="1"/>
</dbReference>
<dbReference type="InterPro" id="IPR044492">
    <property type="entry name" value="P_typ_ATPase_HD_dom"/>
</dbReference>
<dbReference type="Gene3D" id="2.70.150.10">
    <property type="entry name" value="Calcium-transporting ATPase, cytoplasmic transduction domain A"/>
    <property type="match status" value="1"/>
</dbReference>
<gene>
    <name evidence="11" type="primary">yoaB_2</name>
    <name evidence="11" type="ORF">BFLFYP10_04686</name>
</gene>
<dbReference type="SFLD" id="SFLDF00027">
    <property type="entry name" value="p-type_atpase"/>
    <property type="match status" value="1"/>
</dbReference>
<dbReference type="Pfam" id="PF00689">
    <property type="entry name" value="Cation_ATPase_C"/>
    <property type="match status" value="1"/>
</dbReference>
<dbReference type="SUPFAM" id="SSF81653">
    <property type="entry name" value="Calcium ATPase, transduction domain A"/>
    <property type="match status" value="1"/>
</dbReference>
<evidence type="ECO:0000256" key="7">
    <source>
        <dbReference type="ARBA" id="ARBA00022989"/>
    </source>
</evidence>
<dbReference type="InterPro" id="IPR018303">
    <property type="entry name" value="ATPase_P-typ_P_site"/>
</dbReference>